<comment type="caution">
    <text evidence="2">The sequence shown here is derived from an EMBL/GenBank/DDBJ whole genome shotgun (WGS) entry which is preliminary data.</text>
</comment>
<dbReference type="EMBL" id="BKCJ010503488">
    <property type="protein sequence ID" value="GFA86696.1"/>
    <property type="molecule type" value="Genomic_DNA"/>
</dbReference>
<accession>A0A699KGE2</accession>
<protein>
    <submittedName>
        <fullName evidence="2">Uncharacterized protein</fullName>
    </submittedName>
</protein>
<proteinExistence type="predicted"/>
<feature type="non-terminal residue" evidence="2">
    <location>
        <position position="1"/>
    </location>
</feature>
<organism evidence="2">
    <name type="scientific">Tanacetum cinerariifolium</name>
    <name type="common">Dalmatian daisy</name>
    <name type="synonym">Chrysanthemum cinerariifolium</name>
    <dbReference type="NCBI Taxonomy" id="118510"/>
    <lineage>
        <taxon>Eukaryota</taxon>
        <taxon>Viridiplantae</taxon>
        <taxon>Streptophyta</taxon>
        <taxon>Embryophyta</taxon>
        <taxon>Tracheophyta</taxon>
        <taxon>Spermatophyta</taxon>
        <taxon>Magnoliopsida</taxon>
        <taxon>eudicotyledons</taxon>
        <taxon>Gunneridae</taxon>
        <taxon>Pentapetalae</taxon>
        <taxon>asterids</taxon>
        <taxon>campanulids</taxon>
        <taxon>Asterales</taxon>
        <taxon>Asteraceae</taxon>
        <taxon>Asteroideae</taxon>
        <taxon>Anthemideae</taxon>
        <taxon>Anthemidinae</taxon>
        <taxon>Tanacetum</taxon>
    </lineage>
</organism>
<reference evidence="2" key="1">
    <citation type="journal article" date="2019" name="Sci. Rep.">
        <title>Draft genome of Tanacetum cinerariifolium, the natural source of mosquito coil.</title>
        <authorList>
            <person name="Yamashiro T."/>
            <person name="Shiraishi A."/>
            <person name="Satake H."/>
            <person name="Nakayama K."/>
        </authorList>
    </citation>
    <scope>NUCLEOTIDE SEQUENCE</scope>
</reference>
<feature type="region of interest" description="Disordered" evidence="1">
    <location>
        <begin position="135"/>
        <end position="176"/>
    </location>
</feature>
<evidence type="ECO:0000256" key="1">
    <source>
        <dbReference type="SAM" id="MobiDB-lite"/>
    </source>
</evidence>
<evidence type="ECO:0000313" key="2">
    <source>
        <dbReference type="EMBL" id="GFA86696.1"/>
    </source>
</evidence>
<sequence length="217" mass="24077">LYKVGLTAKVISSSDDEALDTEDTSKQRRIDEIDADEDIALVSTHDDVSTQDNIVQDEGMEDVGEKEVVEVVTTAKMFIDAVVDAAQITTAIANILVSAAETIVTTAPTIIDESTKTNIEVTQASKRKGVMIQEPEETATTKTASLQQPQVQDKGKRKAKLVKEPKMPKKRKHQIRANKELAEKLQAKMQAEINEYDRLARERAQKEQEANDELINT</sequence>
<dbReference type="AlphaFoldDB" id="A0A699KGE2"/>
<name>A0A699KGE2_TANCI</name>
<gene>
    <name evidence="2" type="ORF">Tci_658668</name>
</gene>
<feature type="compositionally biased region" description="Polar residues" evidence="1">
    <location>
        <begin position="138"/>
        <end position="151"/>
    </location>
</feature>